<evidence type="ECO:0000313" key="3">
    <source>
        <dbReference type="Proteomes" id="UP000543556"/>
    </source>
</evidence>
<reference evidence="2 3" key="1">
    <citation type="submission" date="2020-02" db="EMBL/GenBank/DDBJ databases">
        <title>Genome sequence of strain AETb3-4.</title>
        <authorList>
            <person name="Gao J."/>
            <person name="Zhang X."/>
        </authorList>
    </citation>
    <scope>NUCLEOTIDE SEQUENCE [LARGE SCALE GENOMIC DNA]</scope>
    <source>
        <strain evidence="2 3">AETb3-4</strain>
    </source>
</reference>
<dbReference type="EMBL" id="JAAMFM010000034">
    <property type="protein sequence ID" value="NVM96560.1"/>
    <property type="molecule type" value="Genomic_DNA"/>
</dbReference>
<comment type="caution">
    <text evidence="2">The sequence shown here is derived from an EMBL/GenBank/DDBJ whole genome shotgun (WGS) entry which is preliminary data.</text>
</comment>
<accession>A0A7Y7IJH3</accession>
<organism evidence="2 3">
    <name type="scientific">Arthrobacter wenxiniae</name>
    <dbReference type="NCBI Taxonomy" id="2713570"/>
    <lineage>
        <taxon>Bacteria</taxon>
        <taxon>Bacillati</taxon>
        <taxon>Actinomycetota</taxon>
        <taxon>Actinomycetes</taxon>
        <taxon>Micrococcales</taxon>
        <taxon>Micrococcaceae</taxon>
        <taxon>Arthrobacter</taxon>
    </lineage>
</organism>
<dbReference type="RefSeq" id="WP_176636280.1">
    <property type="nucleotide sequence ID" value="NZ_JAAMFM010000034.1"/>
</dbReference>
<keyword evidence="3" id="KW-1185">Reference proteome</keyword>
<sequence>MPALRHLPAAGSVLRLGGLLVRVLAMIAGIPGMHVTGGPAAAMVPAGRCSHPN</sequence>
<evidence type="ECO:0000313" key="2">
    <source>
        <dbReference type="EMBL" id="NVM96560.1"/>
    </source>
</evidence>
<keyword evidence="1" id="KW-1133">Transmembrane helix</keyword>
<keyword evidence="1" id="KW-0812">Transmembrane</keyword>
<protein>
    <submittedName>
        <fullName evidence="2">Uncharacterized protein</fullName>
    </submittedName>
</protein>
<dbReference type="AlphaFoldDB" id="A0A7Y7IJH3"/>
<feature type="transmembrane region" description="Helical" evidence="1">
    <location>
        <begin position="12"/>
        <end position="30"/>
    </location>
</feature>
<gene>
    <name evidence="2" type="ORF">G6034_16935</name>
</gene>
<keyword evidence="1" id="KW-0472">Membrane</keyword>
<dbReference type="Proteomes" id="UP000543556">
    <property type="component" value="Unassembled WGS sequence"/>
</dbReference>
<name>A0A7Y7IJH3_9MICC</name>
<evidence type="ECO:0000256" key="1">
    <source>
        <dbReference type="SAM" id="Phobius"/>
    </source>
</evidence>
<proteinExistence type="predicted"/>